<evidence type="ECO:0000256" key="5">
    <source>
        <dbReference type="ARBA" id="ARBA00022927"/>
    </source>
</evidence>
<feature type="region of interest" description="Disordered" evidence="15">
    <location>
        <begin position="99"/>
        <end position="124"/>
    </location>
</feature>
<organism evidence="19">
    <name type="scientific">Rhizophora mucronata</name>
    <name type="common">Asiatic mangrove</name>
    <dbReference type="NCBI Taxonomy" id="61149"/>
    <lineage>
        <taxon>Eukaryota</taxon>
        <taxon>Viridiplantae</taxon>
        <taxon>Streptophyta</taxon>
        <taxon>Embryophyta</taxon>
        <taxon>Tracheophyta</taxon>
        <taxon>Spermatophyta</taxon>
        <taxon>Magnoliopsida</taxon>
        <taxon>eudicotyledons</taxon>
        <taxon>Gunneridae</taxon>
        <taxon>Pentapetalae</taxon>
        <taxon>rosids</taxon>
        <taxon>fabids</taxon>
        <taxon>Malpighiales</taxon>
        <taxon>Rhizophoraceae</taxon>
        <taxon>Rhizophora</taxon>
    </lineage>
</organism>
<evidence type="ECO:0000256" key="7">
    <source>
        <dbReference type="ARBA" id="ARBA00023010"/>
    </source>
</evidence>
<evidence type="ECO:0000256" key="2">
    <source>
        <dbReference type="ARBA" id="ARBA00005443"/>
    </source>
</evidence>
<evidence type="ECO:0000256" key="14">
    <source>
        <dbReference type="RuleBase" id="RU367032"/>
    </source>
</evidence>
<evidence type="ECO:0000256" key="4">
    <source>
        <dbReference type="ARBA" id="ARBA00022692"/>
    </source>
</evidence>
<keyword evidence="6" id="KW-1133">Transmembrane helix</keyword>
<evidence type="ECO:0000259" key="18">
    <source>
        <dbReference type="Pfam" id="PF23020"/>
    </source>
</evidence>
<keyword evidence="4" id="KW-0812">Transmembrane</keyword>
<evidence type="ECO:0000313" key="19">
    <source>
        <dbReference type="EMBL" id="MBW99547.1"/>
    </source>
</evidence>
<dbReference type="EMBL" id="GGEC01019067">
    <property type="protein sequence ID" value="MBW99550.1"/>
    <property type="molecule type" value="Transcribed_RNA"/>
</dbReference>
<comment type="subcellular location">
    <subcellularLocation>
        <location evidence="1">Peroxisome membrane</location>
        <topology evidence="1">Single-pass membrane protein</topology>
    </subcellularLocation>
</comment>
<feature type="domain" description="Peroxisomal membrane protein PEX14-like KPWE" evidence="17">
    <location>
        <begin position="328"/>
        <end position="376"/>
    </location>
</feature>
<sequence length="528" mass="57083">MATQSSSPPSSADDKPQDPAAEVAQAQPTNEIQQDAKAGAGKQSHLSVFVNSEPMREDQIQNAVKFLSHPRVKGSPVIHRRSFLERKGLTKEEIDEAFRRVPDPPPSAQAAAANQEGHVKSTSNIQPAAATQTLQPTVAPPPGASSAGTLPRVRFHWYHGVIAVGILAASGAGTAVLIKNAIVPRLKSWIRKVVLEEEDDHVKKSNAKPSLAEEAAVAAKAAAAAASDVAKASQEMLTSKSQEKACFEELKNLLDLQVQEMKSMSTTISNLAGTNNNNLGRIVYDGQEDHRTSGANAKQTYANGKAEVDLGSVRSSSPPASAEPSVAPHPKSYMEIMAMVQRGEKPSNIRDINDQPPNPNQQILNPRIAPRAKPWEVGQAQYSSSQVVRPQTDGEGLNYKAQDNGATYQADSENIVPWWQRKSPRITEIDNEDEFKTEPYTAKTNGQPVQRTWVPPQPPPVAMPEAAEAIRRPKSSVRKEQEGDDQTGSRPTEVADELQRITKVSESGGVVEINSDRSGLISSEIEEL</sequence>
<dbReference type="InterPro" id="IPR025655">
    <property type="entry name" value="PEX14"/>
</dbReference>
<keyword evidence="5 14" id="KW-0653">Protein transport</keyword>
<dbReference type="InterPro" id="IPR006785">
    <property type="entry name" value="Pex14_N"/>
</dbReference>
<evidence type="ECO:0000256" key="13">
    <source>
        <dbReference type="ARBA" id="ARBA00064754"/>
    </source>
</evidence>
<dbReference type="Pfam" id="PF23020">
    <property type="entry name" value="PEX14-like_2nd"/>
    <property type="match status" value="1"/>
</dbReference>
<dbReference type="Pfam" id="PF04695">
    <property type="entry name" value="Pex14_N"/>
    <property type="match status" value="1"/>
</dbReference>
<reference evidence="19" key="1">
    <citation type="submission" date="2018-02" db="EMBL/GenBank/DDBJ databases">
        <title>Rhizophora mucronata_Transcriptome.</title>
        <authorList>
            <person name="Meera S.P."/>
            <person name="Sreeshan A."/>
            <person name="Augustine A."/>
        </authorList>
    </citation>
    <scope>NUCLEOTIDE SEQUENCE</scope>
    <source>
        <tissue evidence="19">Leaf</tissue>
    </source>
</reference>
<dbReference type="GO" id="GO:0005102">
    <property type="term" value="F:signaling receptor binding"/>
    <property type="evidence" value="ECO:0007669"/>
    <property type="project" value="TreeGrafter"/>
</dbReference>
<evidence type="ECO:0000256" key="12">
    <source>
        <dbReference type="ARBA" id="ARBA00053920"/>
    </source>
</evidence>
<dbReference type="InterPro" id="IPR054154">
    <property type="entry name" value="PEX14-like_M_plants"/>
</dbReference>
<proteinExistence type="inferred from homology"/>
<evidence type="ECO:0000259" key="17">
    <source>
        <dbReference type="Pfam" id="PF17733"/>
    </source>
</evidence>
<feature type="region of interest" description="Disordered" evidence="15">
    <location>
        <begin position="1"/>
        <end position="45"/>
    </location>
</feature>
<feature type="domain" description="Peroxisome membrane anchor protein Pex14p N-terminal" evidence="16">
    <location>
        <begin position="56"/>
        <end position="100"/>
    </location>
</feature>
<evidence type="ECO:0000256" key="6">
    <source>
        <dbReference type="ARBA" id="ARBA00022989"/>
    </source>
</evidence>
<feature type="domain" description="Peroxisomal membrane protein PEX14 central plants" evidence="18">
    <location>
        <begin position="154"/>
        <end position="271"/>
    </location>
</feature>
<keyword evidence="7" id="KW-0811">Translocation</keyword>
<keyword evidence="8 14" id="KW-0472">Membrane</keyword>
<feature type="region of interest" description="Disordered" evidence="15">
    <location>
        <begin position="432"/>
        <end position="528"/>
    </location>
</feature>
<dbReference type="GO" id="GO:0005778">
    <property type="term" value="C:peroxisomal membrane"/>
    <property type="evidence" value="ECO:0007669"/>
    <property type="project" value="UniProtKB-SubCell"/>
</dbReference>
<name>A0A2P2K1E9_RHIMU</name>
<keyword evidence="3 14" id="KW-0813">Transport</keyword>
<evidence type="ECO:0000256" key="10">
    <source>
        <dbReference type="ARBA" id="ARBA00029502"/>
    </source>
</evidence>
<comment type="function">
    <text evidence="12 14">Component of the PEX13-PEX14 docking complex, a translocon channel that specifically mediates the import of peroxisomal cargo proteins bound to PEX5 receptor. The PEX13-PEX14 docking complex forms a large import pore which can be opened to a diameter of about 9 nm. Mechanistically, PEX5 receptor along with cargo proteins associates with the PEX14 subunit of the PEX13-PEX14 docking complex in the cytosol, leading to the insertion of the receptor into the organelle membrane with the concomitant translocation of the cargo into the peroxisome matrix.</text>
</comment>
<dbReference type="Pfam" id="PF17733">
    <property type="entry name" value="KPWE_dom"/>
    <property type="match status" value="1"/>
</dbReference>
<dbReference type="EMBL" id="GGEC01019068">
    <property type="protein sequence ID" value="MBW99551.1"/>
    <property type="molecule type" value="Transcribed_RNA"/>
</dbReference>
<evidence type="ECO:0000256" key="3">
    <source>
        <dbReference type="ARBA" id="ARBA00022448"/>
    </source>
</evidence>
<dbReference type="InterPro" id="IPR040554">
    <property type="entry name" value="KPWE_PEX14_dom"/>
</dbReference>
<feature type="compositionally biased region" description="Low complexity" evidence="15">
    <location>
        <begin position="1"/>
        <end position="11"/>
    </location>
</feature>
<evidence type="ECO:0000256" key="1">
    <source>
        <dbReference type="ARBA" id="ARBA00004549"/>
    </source>
</evidence>
<dbReference type="EMBL" id="GGEC01019064">
    <property type="protein sequence ID" value="MBW99547.1"/>
    <property type="molecule type" value="Transcribed_RNA"/>
</dbReference>
<dbReference type="FunFam" id="1.10.10.10:FF:000217">
    <property type="entry name" value="Peroxisomal membrane protein PEX14"/>
    <property type="match status" value="1"/>
</dbReference>
<dbReference type="Gene3D" id="1.10.10.10">
    <property type="entry name" value="Winged helix-like DNA-binding domain superfamily/Winged helix DNA-binding domain"/>
    <property type="match status" value="1"/>
</dbReference>
<dbReference type="PANTHER" id="PTHR23058:SF0">
    <property type="entry name" value="PEROXISOMAL MEMBRANE PROTEIN PEX14"/>
    <property type="match status" value="1"/>
</dbReference>
<dbReference type="GO" id="GO:1990429">
    <property type="term" value="C:peroxisomal importomer complex"/>
    <property type="evidence" value="ECO:0007669"/>
    <property type="project" value="TreeGrafter"/>
</dbReference>
<evidence type="ECO:0000256" key="8">
    <source>
        <dbReference type="ARBA" id="ARBA00023136"/>
    </source>
</evidence>
<evidence type="ECO:0000256" key="11">
    <source>
        <dbReference type="ARBA" id="ARBA00029691"/>
    </source>
</evidence>
<dbReference type="PANTHER" id="PTHR23058">
    <property type="entry name" value="PEROXISOMAL MEMBRANE PROTEIN PEX14"/>
    <property type="match status" value="1"/>
</dbReference>
<keyword evidence="9 14" id="KW-0576">Peroxisome</keyword>
<dbReference type="GO" id="GO:0016560">
    <property type="term" value="P:protein import into peroxisome matrix, docking"/>
    <property type="evidence" value="ECO:0007669"/>
    <property type="project" value="UniProtKB-UniRule"/>
</dbReference>
<evidence type="ECO:0000256" key="15">
    <source>
        <dbReference type="SAM" id="MobiDB-lite"/>
    </source>
</evidence>
<evidence type="ECO:0000256" key="9">
    <source>
        <dbReference type="ARBA" id="ARBA00023140"/>
    </source>
</evidence>
<accession>A0A2P2K1E9</accession>
<dbReference type="AlphaFoldDB" id="A0A2P2K1E9"/>
<protein>
    <recommendedName>
        <fullName evidence="10 14">Peroxisomal membrane protein PEX14</fullName>
    </recommendedName>
    <alternativeName>
        <fullName evidence="11 14">Peroxin-14</fullName>
    </alternativeName>
</protein>
<comment type="similarity">
    <text evidence="2 14">Belongs to the peroxin-14 family.</text>
</comment>
<dbReference type="InterPro" id="IPR036388">
    <property type="entry name" value="WH-like_DNA-bd_sf"/>
</dbReference>
<evidence type="ECO:0000259" key="16">
    <source>
        <dbReference type="Pfam" id="PF04695"/>
    </source>
</evidence>
<comment type="subunit">
    <text evidence="13">Interacts with PEX13; forming the PEX13-PEX14 docking complex. Interacts with PEX5 (via WxxxF/Y motifs).</text>
</comment>